<protein>
    <submittedName>
        <fullName evidence="2">Uncharacterized protein</fullName>
    </submittedName>
</protein>
<dbReference type="Proteomes" id="UP001295684">
    <property type="component" value="Unassembled WGS sequence"/>
</dbReference>
<evidence type="ECO:0000313" key="3">
    <source>
        <dbReference type="Proteomes" id="UP001295684"/>
    </source>
</evidence>
<feature type="region of interest" description="Disordered" evidence="1">
    <location>
        <begin position="1"/>
        <end position="23"/>
    </location>
</feature>
<organism evidence="2 3">
    <name type="scientific">Euplotes crassus</name>
    <dbReference type="NCBI Taxonomy" id="5936"/>
    <lineage>
        <taxon>Eukaryota</taxon>
        <taxon>Sar</taxon>
        <taxon>Alveolata</taxon>
        <taxon>Ciliophora</taxon>
        <taxon>Intramacronucleata</taxon>
        <taxon>Spirotrichea</taxon>
        <taxon>Hypotrichia</taxon>
        <taxon>Euplotida</taxon>
        <taxon>Euplotidae</taxon>
        <taxon>Moneuplotes</taxon>
    </lineage>
</organism>
<keyword evidence="3" id="KW-1185">Reference proteome</keyword>
<reference evidence="2" key="1">
    <citation type="submission" date="2023-07" db="EMBL/GenBank/DDBJ databases">
        <authorList>
            <consortium name="AG Swart"/>
            <person name="Singh M."/>
            <person name="Singh A."/>
            <person name="Seah K."/>
            <person name="Emmerich C."/>
        </authorList>
    </citation>
    <scope>NUCLEOTIDE SEQUENCE</scope>
    <source>
        <strain evidence="2">DP1</strain>
    </source>
</reference>
<dbReference type="AlphaFoldDB" id="A0AAD2D0C1"/>
<proteinExistence type="predicted"/>
<feature type="compositionally biased region" description="Basic and acidic residues" evidence="1">
    <location>
        <begin position="7"/>
        <end position="19"/>
    </location>
</feature>
<name>A0AAD2D0C1_EUPCR</name>
<accession>A0AAD2D0C1</accession>
<comment type="caution">
    <text evidence="2">The sequence shown here is derived from an EMBL/GenBank/DDBJ whole genome shotgun (WGS) entry which is preliminary data.</text>
</comment>
<dbReference type="EMBL" id="CAMPGE010016728">
    <property type="protein sequence ID" value="CAI2375263.1"/>
    <property type="molecule type" value="Genomic_DNA"/>
</dbReference>
<evidence type="ECO:0000256" key="1">
    <source>
        <dbReference type="SAM" id="MobiDB-lite"/>
    </source>
</evidence>
<evidence type="ECO:0000313" key="2">
    <source>
        <dbReference type="EMBL" id="CAI2375263.1"/>
    </source>
</evidence>
<gene>
    <name evidence="2" type="ORF">ECRASSUSDP1_LOCUS16625</name>
</gene>
<sequence length="310" mass="36238">MKPFNRQTEEEQKLTKDPEMSTEEQNLFRTTFEAASILNQQNSPDVYNFVYGINRGLFPIESIAKPVETVKPKPMYKEPLSPNLMTQNQILFLNSLPPLGFFEANQVVPMTRPSKQRGINEEAISGDSNSLQFRSDVIQKGWFRNAFSGIIIPHTRSECKGAKQADKFYLKLLNMLKNDVDRFLQRTDEFQSKLIGPLAKDILRKNFKSSTEECTLFSSDMKKLIIEEGDSFKEDMKNFSFVPQRERAFKHPIFSLAKRLMDNNEIYFKKFWERFQNKRGKESSLEEFKRRVDFEMNDILSLDDISTFGR</sequence>